<comment type="caution">
    <text evidence="1">The sequence shown here is derived from an EMBL/GenBank/DDBJ whole genome shotgun (WGS) entry which is preliminary data.</text>
</comment>
<evidence type="ECO:0000313" key="2">
    <source>
        <dbReference type="Proteomes" id="UP001596067"/>
    </source>
</evidence>
<name>A0ABW1F1D8_9ACTN</name>
<dbReference type="RefSeq" id="WP_313763494.1">
    <property type="nucleotide sequence ID" value="NZ_BAAAVH010000112.1"/>
</dbReference>
<evidence type="ECO:0000313" key="1">
    <source>
        <dbReference type="EMBL" id="MFC5888226.1"/>
    </source>
</evidence>
<reference evidence="2" key="1">
    <citation type="journal article" date="2019" name="Int. J. Syst. Evol. Microbiol.">
        <title>The Global Catalogue of Microorganisms (GCM) 10K type strain sequencing project: providing services to taxonomists for standard genome sequencing and annotation.</title>
        <authorList>
            <consortium name="The Broad Institute Genomics Platform"/>
            <consortium name="The Broad Institute Genome Sequencing Center for Infectious Disease"/>
            <person name="Wu L."/>
            <person name="Ma J."/>
        </authorList>
    </citation>
    <scope>NUCLEOTIDE SEQUENCE [LARGE SCALE GENOMIC DNA]</scope>
    <source>
        <strain evidence="2">CGMCC 4.1469</strain>
    </source>
</reference>
<accession>A0ABW1F1D8</accession>
<keyword evidence="2" id="KW-1185">Reference proteome</keyword>
<proteinExistence type="predicted"/>
<dbReference type="EMBL" id="JBHSOD010000037">
    <property type="protein sequence ID" value="MFC5888226.1"/>
    <property type="molecule type" value="Genomic_DNA"/>
</dbReference>
<sequence>MTTGLDDVTLHQLLGRIVYFHSLFIEPAFTPIEEHDRGEACCNHGSDAHRRTAYGLLATTAWIALDEIAATLSGHHVPCPRRNNSCCATCRVATAGAAIADAWIVTEHRAYGRPQPDEHLRQVCRTAAAARLAHIFAAQHTAACSALTSLIPTVGSPPPPAAENLPLIGELLALWQAPLTTARHPVVSWLNHCTALDDVHRVRETKRSQQ</sequence>
<organism evidence="1 2">
    <name type="scientific">Kitasatospora aburaviensis</name>
    <dbReference type="NCBI Taxonomy" id="67265"/>
    <lineage>
        <taxon>Bacteria</taxon>
        <taxon>Bacillati</taxon>
        <taxon>Actinomycetota</taxon>
        <taxon>Actinomycetes</taxon>
        <taxon>Kitasatosporales</taxon>
        <taxon>Streptomycetaceae</taxon>
        <taxon>Kitasatospora</taxon>
    </lineage>
</organism>
<gene>
    <name evidence="1" type="ORF">ACFP0N_25000</name>
</gene>
<dbReference type="Proteomes" id="UP001596067">
    <property type="component" value="Unassembled WGS sequence"/>
</dbReference>
<protein>
    <submittedName>
        <fullName evidence="1">Uncharacterized protein</fullName>
    </submittedName>
</protein>